<keyword evidence="7" id="KW-0560">Oxidoreductase</keyword>
<dbReference type="OrthoDB" id="5287431at2"/>
<dbReference type="Gene3D" id="2.40.40.20">
    <property type="match status" value="1"/>
</dbReference>
<dbReference type="PIRSF" id="PIRSF000144">
    <property type="entry name" value="CbbBc"/>
    <property type="match status" value="1"/>
</dbReference>
<dbReference type="GO" id="GO:0051539">
    <property type="term" value="F:4 iron, 4 sulfur cluster binding"/>
    <property type="evidence" value="ECO:0007669"/>
    <property type="project" value="UniProtKB-KW"/>
</dbReference>
<keyword evidence="8" id="KW-0408">Iron</keyword>
<evidence type="ECO:0000256" key="5">
    <source>
        <dbReference type="ARBA" id="ARBA00022505"/>
    </source>
</evidence>
<dbReference type="InterPro" id="IPR010046">
    <property type="entry name" value="Mopterin_OxRdtse_a_bac"/>
</dbReference>
<evidence type="ECO:0000256" key="6">
    <source>
        <dbReference type="ARBA" id="ARBA00022723"/>
    </source>
</evidence>
<gene>
    <name evidence="12" type="ORF">ABB29_01495</name>
</gene>
<keyword evidence="13" id="KW-1185">Reference proteome</keyword>
<evidence type="ECO:0000256" key="3">
    <source>
        <dbReference type="ARBA" id="ARBA00010312"/>
    </source>
</evidence>
<comment type="similarity">
    <text evidence="3">Belongs to the prokaryotic molybdopterin-containing oxidoreductase family.</text>
</comment>
<dbReference type="InterPro" id="IPR006657">
    <property type="entry name" value="MoPterin_dinucl-bd_dom"/>
</dbReference>
<protein>
    <submittedName>
        <fullName evidence="12">CbbBc protein</fullName>
    </submittedName>
</protein>
<organism evidence="12 13">
    <name type="scientific">Pseudoxanthomonas dokdonensis</name>
    <dbReference type="NCBI Taxonomy" id="344882"/>
    <lineage>
        <taxon>Bacteria</taxon>
        <taxon>Pseudomonadati</taxon>
        <taxon>Pseudomonadota</taxon>
        <taxon>Gammaproteobacteria</taxon>
        <taxon>Lysobacterales</taxon>
        <taxon>Lysobacteraceae</taxon>
        <taxon>Pseudoxanthomonas</taxon>
    </lineage>
</organism>
<keyword evidence="6" id="KW-0479">Metal-binding</keyword>
<accession>A0A0R0CZB0</accession>
<comment type="caution">
    <text evidence="12">The sequence shown here is derived from an EMBL/GenBank/DDBJ whole genome shotgun (WGS) entry which is preliminary data.</text>
</comment>
<evidence type="ECO:0000256" key="1">
    <source>
        <dbReference type="ARBA" id="ARBA00001942"/>
    </source>
</evidence>
<evidence type="ECO:0000256" key="9">
    <source>
        <dbReference type="ARBA" id="ARBA00023014"/>
    </source>
</evidence>
<dbReference type="EMBL" id="LDJL01000002">
    <property type="protein sequence ID" value="KRG71479.1"/>
    <property type="molecule type" value="Genomic_DNA"/>
</dbReference>
<evidence type="ECO:0000259" key="11">
    <source>
        <dbReference type="Pfam" id="PF01568"/>
    </source>
</evidence>
<evidence type="ECO:0000256" key="4">
    <source>
        <dbReference type="ARBA" id="ARBA00022485"/>
    </source>
</evidence>
<dbReference type="Pfam" id="PF00384">
    <property type="entry name" value="Molybdopterin"/>
    <property type="match status" value="1"/>
</dbReference>
<sequence>MKKPVVPGVADYDAAAGGWGALGAVARALQGQMAVGRETAALRRVNQPSGFDCPGCAWPDPRHTSSFEFCENGAKAVAWEATGKRATAEFFADHSLAELWLWSDHALENQGRLTQPMAYDAESDRYLAITWQDAFDRIGAALRALPRAEMAEFYTSGRTSNEAAFLYQLMVREFGCNNFPDCSNMCHEATSVGLPASIGVGKGTVTLADFEHCDALFSFGHNPGTNHPRMLGTLREVALRGVPIVVVNPLRERGLERFVSPQHPAEMLTGKGTTLAQHYYQVGIGGDLAFLKGMMKALFEADAADLQGGGTGLLDRGFIDAHTAGIDALRADVQATSWSSIEQACGLPRTEIEAATRLYANAERVIFCYGMGMTQHHQGTHNVQQMCNLLLLRGNIGRPGAGIAPIRGHSNVQGDRTVGITEKPTPALVDAIERRFGFRFPLSHGHDSVQAVKAIRDGRSRALICMGGNLATAMPDPEATMAAMRKLDLVVHVATKLNRSHLIPARQALLLPCLGRTERDLQASGLQSVTVEDSMSMVHASQGGLPPASEQLLSEPAIVAGIAKATLPDSRVDWQARIDDYDLIRDDIEAVFPQFQDYNQRIRQPGGFRLYVGASQRDWGALGKARFIVAPGLREDPPAAAELLTMTTIRSHDQYNTTIYGYNDRYRGISGRRDVVFLNAGDLQRRGLRHGDRIDVQSCAPGCDGNDAYRVAGFTAVEYDIPPGSAAMYYPEGNCLVPLDSHDPQSGTPAYKSTPVRITAAAVPDPPAQ</sequence>
<dbReference type="GO" id="GO:0045333">
    <property type="term" value="P:cellular respiration"/>
    <property type="evidence" value="ECO:0007669"/>
    <property type="project" value="UniProtKB-ARBA"/>
</dbReference>
<dbReference type="PANTHER" id="PTHR43105:SF4">
    <property type="entry name" value="PROTEIN YDEP"/>
    <property type="match status" value="1"/>
</dbReference>
<dbReference type="Gene3D" id="3.40.50.740">
    <property type="match status" value="1"/>
</dbReference>
<dbReference type="InterPro" id="IPR041953">
    <property type="entry name" value="YdeP_MopB"/>
</dbReference>
<dbReference type="Proteomes" id="UP000052052">
    <property type="component" value="Unassembled WGS sequence"/>
</dbReference>
<dbReference type="PATRIC" id="fig|344882.3.peg.1496"/>
<dbReference type="RefSeq" id="WP_057656853.1">
    <property type="nucleotide sequence ID" value="NZ_LDJL01000002.1"/>
</dbReference>
<dbReference type="STRING" id="344882.ABB29_01495"/>
<dbReference type="InterPro" id="IPR037951">
    <property type="entry name" value="MopB_CT_YdeP"/>
</dbReference>
<evidence type="ECO:0000256" key="8">
    <source>
        <dbReference type="ARBA" id="ARBA00023004"/>
    </source>
</evidence>
<evidence type="ECO:0000256" key="7">
    <source>
        <dbReference type="ARBA" id="ARBA00023002"/>
    </source>
</evidence>
<keyword evidence="5" id="KW-0500">Molybdenum</keyword>
<dbReference type="GO" id="GO:1990204">
    <property type="term" value="C:oxidoreductase complex"/>
    <property type="evidence" value="ECO:0007669"/>
    <property type="project" value="UniProtKB-ARBA"/>
</dbReference>
<dbReference type="SUPFAM" id="SSF50692">
    <property type="entry name" value="ADC-like"/>
    <property type="match status" value="1"/>
</dbReference>
<dbReference type="GO" id="GO:0016020">
    <property type="term" value="C:membrane"/>
    <property type="evidence" value="ECO:0007669"/>
    <property type="project" value="TreeGrafter"/>
</dbReference>
<dbReference type="Pfam" id="PF01568">
    <property type="entry name" value="Molydop_binding"/>
    <property type="match status" value="1"/>
</dbReference>
<keyword evidence="4" id="KW-0004">4Fe-4S</keyword>
<reference evidence="12 13" key="1">
    <citation type="submission" date="2015-05" db="EMBL/GenBank/DDBJ databases">
        <title>Genome sequencing and analysis of members of genus Stenotrophomonas.</title>
        <authorList>
            <person name="Patil P.P."/>
            <person name="Midha S."/>
            <person name="Patil P.B."/>
        </authorList>
    </citation>
    <scope>NUCLEOTIDE SEQUENCE [LARGE SCALE GENOMIC DNA]</scope>
    <source>
        <strain evidence="12 13">DSM 21858</strain>
    </source>
</reference>
<dbReference type="Gene3D" id="3.40.228.10">
    <property type="entry name" value="Dimethylsulfoxide Reductase, domain 2"/>
    <property type="match status" value="1"/>
</dbReference>
<dbReference type="CDD" id="cd02767">
    <property type="entry name" value="MopB_ydeP"/>
    <property type="match status" value="1"/>
</dbReference>
<dbReference type="SUPFAM" id="SSF53706">
    <property type="entry name" value="Formate dehydrogenase/DMSO reductase, domains 1-3"/>
    <property type="match status" value="1"/>
</dbReference>
<dbReference type="InterPro" id="IPR009010">
    <property type="entry name" value="Asp_de-COase-like_dom_sf"/>
</dbReference>
<dbReference type="GO" id="GO:0008863">
    <property type="term" value="F:formate dehydrogenase (NAD+) activity"/>
    <property type="evidence" value="ECO:0007669"/>
    <property type="project" value="InterPro"/>
</dbReference>
<dbReference type="GO" id="GO:0030151">
    <property type="term" value="F:molybdenum ion binding"/>
    <property type="evidence" value="ECO:0007669"/>
    <property type="project" value="InterPro"/>
</dbReference>
<evidence type="ECO:0000313" key="13">
    <source>
        <dbReference type="Proteomes" id="UP000052052"/>
    </source>
</evidence>
<feature type="domain" description="Molybdopterin oxidoreductase" evidence="10">
    <location>
        <begin position="112"/>
        <end position="493"/>
    </location>
</feature>
<dbReference type="InterPro" id="IPR006656">
    <property type="entry name" value="Mopterin_OxRdtase"/>
</dbReference>
<feature type="domain" description="Molybdopterin dinucleotide-binding" evidence="11">
    <location>
        <begin position="644"/>
        <end position="755"/>
    </location>
</feature>
<evidence type="ECO:0000259" key="10">
    <source>
        <dbReference type="Pfam" id="PF00384"/>
    </source>
</evidence>
<proteinExistence type="inferred from homology"/>
<dbReference type="GO" id="GO:0043546">
    <property type="term" value="F:molybdopterin cofactor binding"/>
    <property type="evidence" value="ECO:0007669"/>
    <property type="project" value="InterPro"/>
</dbReference>
<evidence type="ECO:0000313" key="12">
    <source>
        <dbReference type="EMBL" id="KRG71479.1"/>
    </source>
</evidence>
<dbReference type="PANTHER" id="PTHR43105">
    <property type="entry name" value="RESPIRATORY NITRATE REDUCTASE"/>
    <property type="match status" value="1"/>
</dbReference>
<comment type="cofactor">
    <cofactor evidence="2">
        <name>[4Fe-4S] cluster</name>
        <dbReference type="ChEBI" id="CHEBI:49883"/>
    </cofactor>
</comment>
<name>A0A0R0CZB0_9GAMM</name>
<keyword evidence="9" id="KW-0411">Iron-sulfur</keyword>
<comment type="cofactor">
    <cofactor evidence="1">
        <name>Mo-bis(molybdopterin guanine dinucleotide)</name>
        <dbReference type="ChEBI" id="CHEBI:60539"/>
    </cofactor>
</comment>
<evidence type="ECO:0000256" key="2">
    <source>
        <dbReference type="ARBA" id="ARBA00001966"/>
    </source>
</evidence>
<dbReference type="InterPro" id="IPR050123">
    <property type="entry name" value="Prok_molybdopt-oxidoreductase"/>
</dbReference>
<dbReference type="AlphaFoldDB" id="A0A0R0CZB0"/>
<dbReference type="CDD" id="cd02787">
    <property type="entry name" value="MopB_CT_ydeP"/>
    <property type="match status" value="1"/>
</dbReference>
<dbReference type="NCBIfam" id="TIGR01701">
    <property type="entry name" value="Fdhalpha-like"/>
    <property type="match status" value="1"/>
</dbReference>